<dbReference type="HOGENOM" id="CLU_030828_0_0_1"/>
<accession>F7W518</accession>
<dbReference type="AlphaFoldDB" id="F7W518"/>
<sequence length="614" mass="67919">MSTQQQAIIMDTIVSIRKTLKRKAYGKLNSPFPDIMALLLFAFPMTNHGHHPPSTESDSDSSIDHNTNRGYKLKKRARFVKQGRLANSNGPAAYKEVVEHAGYQRAVINQNLPLIDEDGYDIDSDDNEERVQEAISATMDENPYASIRLEQLLAPLTSVTDLPNHPTLSRPFKSKALTELVNQANAISRRENVALWKVKPLLTKFVGDNSWAPCGMMIEPTDHDLFEDTSSFIKWVSNWIPNAADAVSAGNNTKAIENGPVNDDNHEASASEPKEAAQTNGDSGDKPVPDSVADDDHLPDADAHPDEKEGTEEDSAPKVNGEKTTDEDVEMTESTEPAESAPTDTKTEAPQPNGETSKEPEQAQTETVTTEITTQSADETTNVDQPAPAPAPVDGPTEPATTVSEDMEMANAPNGEAIKEAAEHQPAISGAEPEKNPEQMEHNHEQQQPHQEAQEEQHVHGAEDLRAKPNAQRNAALSAVASVAALQEFLDAPYIHPIFLAPRTSHPDRDFGLPEQEAEDVRRLLQLYVQKQEEVCRGTRKLYEGLRKADRYRQTVLSWAKAEAHSGANRDMSDGEDWYDKEEWGLTEELKKGEDEVEEETAVTQKKTRNRKRS</sequence>
<keyword evidence="4" id="KW-1185">Reference proteome</keyword>
<feature type="compositionally biased region" description="Low complexity" evidence="1">
    <location>
        <begin position="362"/>
        <end position="375"/>
    </location>
</feature>
<dbReference type="OMA" id="EDVFEWC"/>
<dbReference type="OrthoDB" id="2405722at2759"/>
<name>F7W518_SORMK</name>
<protein>
    <submittedName>
        <fullName evidence="3">WGS project CABT00000000 data, contig 2.29</fullName>
    </submittedName>
</protein>
<evidence type="ECO:0000256" key="1">
    <source>
        <dbReference type="SAM" id="MobiDB-lite"/>
    </source>
</evidence>
<organism evidence="3 4">
    <name type="scientific">Sordaria macrospora (strain ATCC MYA-333 / DSM 997 / K(L3346) / K-hell)</name>
    <dbReference type="NCBI Taxonomy" id="771870"/>
    <lineage>
        <taxon>Eukaryota</taxon>
        <taxon>Fungi</taxon>
        <taxon>Dikarya</taxon>
        <taxon>Ascomycota</taxon>
        <taxon>Pezizomycotina</taxon>
        <taxon>Sordariomycetes</taxon>
        <taxon>Sordariomycetidae</taxon>
        <taxon>Sordariales</taxon>
        <taxon>Sordariaceae</taxon>
        <taxon>Sordaria</taxon>
    </lineage>
</organism>
<dbReference type="InterPro" id="IPR013904">
    <property type="entry name" value="RXT2_N"/>
</dbReference>
<dbReference type="PANTHER" id="PTHR28232">
    <property type="entry name" value="TRANSCRIPTIONAL REGULATORY PROTEIN RXT2"/>
    <property type="match status" value="1"/>
</dbReference>
<feature type="region of interest" description="Disordered" evidence="1">
    <location>
        <begin position="589"/>
        <end position="614"/>
    </location>
</feature>
<dbReference type="Proteomes" id="UP000001881">
    <property type="component" value="Unassembled WGS sequence"/>
</dbReference>
<comment type="caution">
    <text evidence="3">The sequence shown here is derived from an EMBL/GenBank/DDBJ whole genome shotgun (WGS) entry which is preliminary data.</text>
</comment>
<dbReference type="STRING" id="771870.F7W518"/>
<reference evidence="3 4" key="1">
    <citation type="journal article" date="2010" name="PLoS Genet.">
        <title>De novo assembly of a 40 Mb eukaryotic genome from short sequence reads: Sordaria macrospora, a model organism for fungal morphogenesis.</title>
        <authorList>
            <person name="Nowrousian M."/>
            <person name="Stajich J."/>
            <person name="Chu M."/>
            <person name="Engh I."/>
            <person name="Espagne E."/>
            <person name="Halliday K."/>
            <person name="Kamerewerd J."/>
            <person name="Kempken F."/>
            <person name="Knab B."/>
            <person name="Kuo H.C."/>
            <person name="Osiewacz H.D."/>
            <person name="Poeggeler S."/>
            <person name="Read N."/>
            <person name="Seiler S."/>
            <person name="Smith K."/>
            <person name="Zickler D."/>
            <person name="Kueck U."/>
            <person name="Freitag M."/>
        </authorList>
    </citation>
    <scope>NUCLEOTIDE SEQUENCE [LARGE SCALE GENOMIC DNA]</scope>
    <source>
        <strain evidence="4">ATCC MYA-333 / DSM 997 / K(L3346) / K-hell</strain>
        <tissue evidence="3">Mycelium</tissue>
    </source>
</reference>
<dbReference type="eggNOG" id="ENOG502S5XA">
    <property type="taxonomic scope" value="Eukaryota"/>
</dbReference>
<dbReference type="GO" id="GO:0005829">
    <property type="term" value="C:cytosol"/>
    <property type="evidence" value="ECO:0007669"/>
    <property type="project" value="TreeGrafter"/>
</dbReference>
<dbReference type="InParanoid" id="F7W518"/>
<dbReference type="Pfam" id="PF08595">
    <property type="entry name" value="RXT2_N"/>
    <property type="match status" value="1"/>
</dbReference>
<dbReference type="EMBL" id="CABT02000029">
    <property type="protein sequence ID" value="CCC12606.1"/>
    <property type="molecule type" value="Genomic_DNA"/>
</dbReference>
<dbReference type="GO" id="GO:0033698">
    <property type="term" value="C:Rpd3L complex"/>
    <property type="evidence" value="ECO:0007669"/>
    <property type="project" value="TreeGrafter"/>
</dbReference>
<dbReference type="VEuPathDB" id="FungiDB:SMAC_07905"/>
<feature type="compositionally biased region" description="Polar residues" evidence="1">
    <location>
        <begin position="334"/>
        <end position="355"/>
    </location>
</feature>
<dbReference type="PANTHER" id="PTHR28232:SF1">
    <property type="entry name" value="TRANSCRIPTIONAL REGULATORY PROTEIN RXT2"/>
    <property type="match status" value="1"/>
</dbReference>
<feature type="compositionally biased region" description="Basic and acidic residues" evidence="1">
    <location>
        <begin position="432"/>
        <end position="467"/>
    </location>
</feature>
<dbReference type="InterPro" id="IPR039602">
    <property type="entry name" value="Rxt2"/>
</dbReference>
<evidence type="ECO:0000313" key="4">
    <source>
        <dbReference type="Proteomes" id="UP000001881"/>
    </source>
</evidence>
<feature type="compositionally biased region" description="Basic and acidic residues" evidence="1">
    <location>
        <begin position="263"/>
        <end position="275"/>
    </location>
</feature>
<evidence type="ECO:0000313" key="3">
    <source>
        <dbReference type="EMBL" id="CCC12606.1"/>
    </source>
</evidence>
<feature type="compositionally biased region" description="Basic and acidic residues" evidence="1">
    <location>
        <begin position="283"/>
        <end position="308"/>
    </location>
</feature>
<feature type="region of interest" description="Disordered" evidence="1">
    <location>
        <begin position="252"/>
        <end position="475"/>
    </location>
</feature>
<evidence type="ECO:0000259" key="2">
    <source>
        <dbReference type="Pfam" id="PF08595"/>
    </source>
</evidence>
<proteinExistence type="predicted"/>
<gene>
    <name evidence="3" type="ORF">SMAC_07905</name>
</gene>
<feature type="domain" description="Transcriptional regulatory protein RXT2 N-terminal" evidence="2">
    <location>
        <begin position="67"/>
        <end position="208"/>
    </location>
</feature>